<comment type="catalytic activity">
    <reaction evidence="2">
        <text>2 GTP = 3',3'-c-di-GMP + 2 diphosphate</text>
        <dbReference type="Rhea" id="RHEA:24898"/>
        <dbReference type="ChEBI" id="CHEBI:33019"/>
        <dbReference type="ChEBI" id="CHEBI:37565"/>
        <dbReference type="ChEBI" id="CHEBI:58805"/>
        <dbReference type="EC" id="2.7.7.65"/>
    </reaction>
</comment>
<dbReference type="InterPro" id="IPR029787">
    <property type="entry name" value="Nucleotide_cyclase"/>
</dbReference>
<evidence type="ECO:0000259" key="3">
    <source>
        <dbReference type="PROSITE" id="PS50887"/>
    </source>
</evidence>
<dbReference type="Proteomes" id="UP001595722">
    <property type="component" value="Unassembled WGS sequence"/>
</dbReference>
<dbReference type="Pfam" id="PF00990">
    <property type="entry name" value="GGDEF"/>
    <property type="match status" value="1"/>
</dbReference>
<dbReference type="PROSITE" id="PS50887">
    <property type="entry name" value="GGDEF"/>
    <property type="match status" value="1"/>
</dbReference>
<dbReference type="InterPro" id="IPR013767">
    <property type="entry name" value="PAS_fold"/>
</dbReference>
<feature type="domain" description="GGDEF" evidence="3">
    <location>
        <begin position="186"/>
        <end position="319"/>
    </location>
</feature>
<dbReference type="GO" id="GO:0052621">
    <property type="term" value="F:diguanylate cyclase activity"/>
    <property type="evidence" value="ECO:0007669"/>
    <property type="project" value="UniProtKB-EC"/>
</dbReference>
<keyword evidence="4" id="KW-0548">Nucleotidyltransferase</keyword>
<dbReference type="PANTHER" id="PTHR45138">
    <property type="entry name" value="REGULATORY COMPONENTS OF SENSORY TRANSDUCTION SYSTEM"/>
    <property type="match status" value="1"/>
</dbReference>
<sequence>MSNANIDLGDIHWLMDILQNIDVGLVVLDHNYNVQLWNGFMESHSGISPQKAKDQNLFELCPEIPGDWFKQKSEAVFQLKTRTFTIWEQRPYLFKFKNYRPITGRAANMYQNTSIIPLESVDKQVDHICIIVYDVTDVAMNRQDAENAGRSLSELSQTDHLTELNNRMIWEQDVKREFTRCRRSGTPSSIAILDVDNLRNINAGFGHNVGDQVLKVVAESLRQTTRQTDFLCRFGGDLFAVLLIDSDESSATEFAERMRHNIAQLEVATNNQPVQVTSSIGLAQINNRFDSHLRWMLAANKALLHAKQQGGNQTTLYHPKMSEF</sequence>
<evidence type="ECO:0000256" key="2">
    <source>
        <dbReference type="ARBA" id="ARBA00034247"/>
    </source>
</evidence>
<dbReference type="Gene3D" id="3.30.70.270">
    <property type="match status" value="1"/>
</dbReference>
<dbReference type="PANTHER" id="PTHR45138:SF9">
    <property type="entry name" value="DIGUANYLATE CYCLASE DGCM-RELATED"/>
    <property type="match status" value="1"/>
</dbReference>
<gene>
    <name evidence="4" type="ORF">ACFOMG_05810</name>
</gene>
<dbReference type="RefSeq" id="WP_376865371.1">
    <property type="nucleotide sequence ID" value="NZ_JBHRYB010000005.1"/>
</dbReference>
<dbReference type="InterPro" id="IPR000014">
    <property type="entry name" value="PAS"/>
</dbReference>
<proteinExistence type="predicted"/>
<dbReference type="SMART" id="SM00091">
    <property type="entry name" value="PAS"/>
    <property type="match status" value="1"/>
</dbReference>
<evidence type="ECO:0000313" key="4">
    <source>
        <dbReference type="EMBL" id="MFC3679627.1"/>
    </source>
</evidence>
<dbReference type="InterPro" id="IPR050469">
    <property type="entry name" value="Diguanylate_Cyclase"/>
</dbReference>
<keyword evidence="4" id="KW-0808">Transferase</keyword>
<dbReference type="InterPro" id="IPR000160">
    <property type="entry name" value="GGDEF_dom"/>
</dbReference>
<keyword evidence="5" id="KW-1185">Reference proteome</keyword>
<accession>A0ABV7VRY0</accession>
<dbReference type="NCBIfam" id="TIGR00254">
    <property type="entry name" value="GGDEF"/>
    <property type="match status" value="1"/>
</dbReference>
<evidence type="ECO:0000313" key="5">
    <source>
        <dbReference type="Proteomes" id="UP001595722"/>
    </source>
</evidence>
<comment type="caution">
    <text evidence="4">The sequence shown here is derived from an EMBL/GenBank/DDBJ whole genome shotgun (WGS) entry which is preliminary data.</text>
</comment>
<dbReference type="EC" id="2.7.7.65" evidence="1"/>
<dbReference type="Pfam" id="PF00989">
    <property type="entry name" value="PAS"/>
    <property type="match status" value="1"/>
</dbReference>
<dbReference type="EMBL" id="JBHRYB010000005">
    <property type="protein sequence ID" value="MFC3679627.1"/>
    <property type="molecule type" value="Genomic_DNA"/>
</dbReference>
<protein>
    <recommendedName>
        <fullName evidence="1">diguanylate cyclase</fullName>
        <ecNumber evidence="1">2.7.7.65</ecNumber>
    </recommendedName>
</protein>
<dbReference type="SMART" id="SM00267">
    <property type="entry name" value="GGDEF"/>
    <property type="match status" value="1"/>
</dbReference>
<dbReference type="Gene3D" id="3.30.450.20">
    <property type="entry name" value="PAS domain"/>
    <property type="match status" value="1"/>
</dbReference>
<dbReference type="InterPro" id="IPR035965">
    <property type="entry name" value="PAS-like_dom_sf"/>
</dbReference>
<evidence type="ECO:0000256" key="1">
    <source>
        <dbReference type="ARBA" id="ARBA00012528"/>
    </source>
</evidence>
<dbReference type="CDD" id="cd01949">
    <property type="entry name" value="GGDEF"/>
    <property type="match status" value="1"/>
</dbReference>
<name>A0ABV7VRY0_9GAMM</name>
<organism evidence="4 5">
    <name type="scientific">Bacterioplanoides pacificum</name>
    <dbReference type="NCBI Taxonomy" id="1171596"/>
    <lineage>
        <taxon>Bacteria</taxon>
        <taxon>Pseudomonadati</taxon>
        <taxon>Pseudomonadota</taxon>
        <taxon>Gammaproteobacteria</taxon>
        <taxon>Oceanospirillales</taxon>
        <taxon>Oceanospirillaceae</taxon>
        <taxon>Bacterioplanoides</taxon>
    </lineage>
</organism>
<dbReference type="SUPFAM" id="SSF55785">
    <property type="entry name" value="PYP-like sensor domain (PAS domain)"/>
    <property type="match status" value="1"/>
</dbReference>
<dbReference type="SUPFAM" id="SSF55073">
    <property type="entry name" value="Nucleotide cyclase"/>
    <property type="match status" value="1"/>
</dbReference>
<reference evidence="5" key="1">
    <citation type="journal article" date="2019" name="Int. J. Syst. Evol. Microbiol.">
        <title>The Global Catalogue of Microorganisms (GCM) 10K type strain sequencing project: providing services to taxonomists for standard genome sequencing and annotation.</title>
        <authorList>
            <consortium name="The Broad Institute Genomics Platform"/>
            <consortium name="The Broad Institute Genome Sequencing Center for Infectious Disease"/>
            <person name="Wu L."/>
            <person name="Ma J."/>
        </authorList>
    </citation>
    <scope>NUCLEOTIDE SEQUENCE [LARGE SCALE GENOMIC DNA]</scope>
    <source>
        <strain evidence="5">KCTC 42424</strain>
    </source>
</reference>
<dbReference type="InterPro" id="IPR043128">
    <property type="entry name" value="Rev_trsase/Diguanyl_cyclase"/>
</dbReference>